<dbReference type="InterPro" id="IPR042099">
    <property type="entry name" value="ANL_N_sf"/>
</dbReference>
<dbReference type="InterPro" id="IPR020845">
    <property type="entry name" value="AMP-binding_CS"/>
</dbReference>
<comment type="caution">
    <text evidence="13">The sequence shown here is derived from an EMBL/GenBank/DDBJ whole genome shotgun (WGS) entry which is preliminary data.</text>
</comment>
<dbReference type="EC" id="6.2.1.17" evidence="3"/>
<dbReference type="OMA" id="FIMGRTD"/>
<gene>
    <name evidence="13" type="ORF">Fcan01_12370</name>
</gene>
<protein>
    <recommendedName>
        <fullName evidence="6">Acyl-CoA synthetase short-chain family member 3, mitochondrial</fullName>
        <ecNumber evidence="4">6.2.1.1</ecNumber>
        <ecNumber evidence="3">6.2.1.17</ecNumber>
    </recommendedName>
    <alternativeName>
        <fullName evidence="7">Acetate--CoA ligase 3</fullName>
    </alternativeName>
    <alternativeName>
        <fullName evidence="5">Propionate--CoA ligase</fullName>
    </alternativeName>
</protein>
<dbReference type="OrthoDB" id="1706066at2759"/>
<evidence type="ECO:0000256" key="1">
    <source>
        <dbReference type="ARBA" id="ARBA00001884"/>
    </source>
</evidence>
<organism evidence="13 14">
    <name type="scientific">Folsomia candida</name>
    <name type="common">Springtail</name>
    <dbReference type="NCBI Taxonomy" id="158441"/>
    <lineage>
        <taxon>Eukaryota</taxon>
        <taxon>Metazoa</taxon>
        <taxon>Ecdysozoa</taxon>
        <taxon>Arthropoda</taxon>
        <taxon>Hexapoda</taxon>
        <taxon>Collembola</taxon>
        <taxon>Entomobryomorpha</taxon>
        <taxon>Isotomoidea</taxon>
        <taxon>Isotomidae</taxon>
        <taxon>Proisotominae</taxon>
        <taxon>Folsomia</taxon>
    </lineage>
</organism>
<dbReference type="EC" id="6.2.1.1" evidence="4"/>
<dbReference type="PROSITE" id="PS00455">
    <property type="entry name" value="AMP_BINDING"/>
    <property type="match status" value="1"/>
</dbReference>
<dbReference type="InterPro" id="IPR045851">
    <property type="entry name" value="AMP-bd_C_sf"/>
</dbReference>
<dbReference type="Pfam" id="PF00501">
    <property type="entry name" value="AMP-binding"/>
    <property type="match status" value="1"/>
</dbReference>
<evidence type="ECO:0000256" key="3">
    <source>
        <dbReference type="ARBA" id="ARBA00012985"/>
    </source>
</evidence>
<evidence type="ECO:0000256" key="6">
    <source>
        <dbReference type="ARBA" id="ARBA00040004"/>
    </source>
</evidence>
<evidence type="ECO:0000256" key="9">
    <source>
        <dbReference type="ARBA" id="ARBA00049004"/>
    </source>
</evidence>
<dbReference type="AlphaFoldDB" id="A0A226E7U2"/>
<dbReference type="GO" id="GO:0003987">
    <property type="term" value="F:acetate-CoA ligase activity"/>
    <property type="evidence" value="ECO:0007669"/>
    <property type="project" value="UniProtKB-EC"/>
</dbReference>
<dbReference type="STRING" id="158441.A0A226E7U2"/>
<evidence type="ECO:0000259" key="10">
    <source>
        <dbReference type="Pfam" id="PF00501"/>
    </source>
</evidence>
<evidence type="ECO:0000256" key="8">
    <source>
        <dbReference type="ARBA" id="ARBA00047935"/>
    </source>
</evidence>
<dbReference type="InterPro" id="IPR025110">
    <property type="entry name" value="AMP-bd_C"/>
</dbReference>
<evidence type="ECO:0000256" key="7">
    <source>
        <dbReference type="ARBA" id="ARBA00042755"/>
    </source>
</evidence>
<dbReference type="GO" id="GO:0005759">
    <property type="term" value="C:mitochondrial matrix"/>
    <property type="evidence" value="ECO:0007669"/>
    <property type="project" value="TreeGrafter"/>
</dbReference>
<dbReference type="Gene3D" id="3.30.300.30">
    <property type="match status" value="1"/>
</dbReference>
<dbReference type="InterPro" id="IPR032387">
    <property type="entry name" value="ACAS_N"/>
</dbReference>
<reference evidence="13 14" key="1">
    <citation type="submission" date="2015-12" db="EMBL/GenBank/DDBJ databases">
        <title>The genome of Folsomia candida.</title>
        <authorList>
            <person name="Faddeeva A."/>
            <person name="Derks M.F."/>
            <person name="Anvar Y."/>
            <person name="Smit S."/>
            <person name="Van Straalen N."/>
            <person name="Roelofs D."/>
        </authorList>
    </citation>
    <scope>NUCLEOTIDE SEQUENCE [LARGE SCALE GENOMIC DNA]</scope>
    <source>
        <strain evidence="13 14">VU population</strain>
        <tissue evidence="13">Whole body</tissue>
    </source>
</reference>
<dbReference type="SUPFAM" id="SSF56801">
    <property type="entry name" value="Acetyl-CoA synthetase-like"/>
    <property type="match status" value="1"/>
</dbReference>
<feature type="domain" description="AMP-dependent synthetase/ligase" evidence="10">
    <location>
        <begin position="104"/>
        <end position="489"/>
    </location>
</feature>
<accession>A0A226E7U2</accession>
<dbReference type="Gene3D" id="3.40.50.12780">
    <property type="entry name" value="N-terminal domain of ligase-like"/>
    <property type="match status" value="1"/>
</dbReference>
<comment type="catalytic activity">
    <reaction evidence="8">
        <text>butanoate + ATP + CoA = butanoyl-CoA + AMP + diphosphate</text>
        <dbReference type="Rhea" id="RHEA:46172"/>
        <dbReference type="ChEBI" id="CHEBI:17968"/>
        <dbReference type="ChEBI" id="CHEBI:30616"/>
        <dbReference type="ChEBI" id="CHEBI:33019"/>
        <dbReference type="ChEBI" id="CHEBI:57287"/>
        <dbReference type="ChEBI" id="CHEBI:57371"/>
        <dbReference type="ChEBI" id="CHEBI:456215"/>
    </reaction>
    <physiologicalReaction direction="left-to-right" evidence="8">
        <dbReference type="Rhea" id="RHEA:46173"/>
    </physiologicalReaction>
</comment>
<dbReference type="PANTHER" id="PTHR43347">
    <property type="entry name" value="ACYL-COA SYNTHETASE"/>
    <property type="match status" value="1"/>
</dbReference>
<dbReference type="PANTHER" id="PTHR43347:SF3">
    <property type="entry name" value="ACYL-COA SYNTHETASE SHORT-CHAIN FAMILY MEMBER 3, MITOCHONDRIAL"/>
    <property type="match status" value="1"/>
</dbReference>
<dbReference type="EMBL" id="LNIX01000006">
    <property type="protein sequence ID" value="OXA53057.1"/>
    <property type="molecule type" value="Genomic_DNA"/>
</dbReference>
<keyword evidence="14" id="KW-1185">Reference proteome</keyword>
<comment type="catalytic activity">
    <reaction evidence="9">
        <text>propanoate + ATP + CoA = propanoyl-CoA + AMP + diphosphate</text>
        <dbReference type="Rhea" id="RHEA:20373"/>
        <dbReference type="ChEBI" id="CHEBI:17272"/>
        <dbReference type="ChEBI" id="CHEBI:30616"/>
        <dbReference type="ChEBI" id="CHEBI:33019"/>
        <dbReference type="ChEBI" id="CHEBI:57287"/>
        <dbReference type="ChEBI" id="CHEBI:57392"/>
        <dbReference type="ChEBI" id="CHEBI:456215"/>
        <dbReference type="EC" id="6.2.1.17"/>
    </reaction>
    <physiologicalReaction direction="left-to-right" evidence="9">
        <dbReference type="Rhea" id="RHEA:20374"/>
    </physiologicalReaction>
</comment>
<evidence type="ECO:0000256" key="4">
    <source>
        <dbReference type="ARBA" id="ARBA00013275"/>
    </source>
</evidence>
<proteinExistence type="inferred from homology"/>
<evidence type="ECO:0000313" key="14">
    <source>
        <dbReference type="Proteomes" id="UP000198287"/>
    </source>
</evidence>
<comment type="similarity">
    <text evidence="2">Belongs to the ATP-dependent AMP-binding enzyme family.</text>
</comment>
<evidence type="ECO:0000259" key="11">
    <source>
        <dbReference type="Pfam" id="PF13193"/>
    </source>
</evidence>
<dbReference type="FunFam" id="3.40.50.12780:FF:000011">
    <property type="entry name" value="Acetyl-coenzyme A synthetase 2-like, mitochondrial"/>
    <property type="match status" value="1"/>
</dbReference>
<feature type="domain" description="Acetyl-coenzyme A synthetase N-terminal" evidence="12">
    <location>
        <begin position="43"/>
        <end position="97"/>
    </location>
</feature>
<evidence type="ECO:0000256" key="2">
    <source>
        <dbReference type="ARBA" id="ARBA00006432"/>
    </source>
</evidence>
<feature type="domain" description="AMP-binding enzyme C-terminal" evidence="11">
    <location>
        <begin position="554"/>
        <end position="633"/>
    </location>
</feature>
<sequence>MSLTLVLKYAQFTRPISASYGCGRAWLCTSHKLHGNSVAGSLYHETYQRSIEKPAEFWGQVAEKIVWTKQFDKVLDTSESPMIGWFPGGELNVCYNAIDRHVDEGRGGQTALIYDSPMTKTVKKYTYAQLQDKVSKLAQVLVSMGVSKGDRVLIYLPMVPEAVMAMLAAARLGAPHSVVFGGFAAKELATRISHAHPKVVLSANCGIEPSHVVPYKPILDEAIAISKVDNLKCLIYNRDNYPKAHLKPGVDFDWNEAVEKVSRGHDAVPVESSHPLYILYTSGTTGTPKGVVRGSGGHAVVLNWSLKNIFGMEGPNKVWWAASDLGWVVGHSYICYAPLLAGITTILYEGKPVGTPNAAQFYRVIDEYKVNGFFTAPTAFRAIKRVDPENTESKQYSRASLKNIFVAGEHCDNQTRIWAQTSFKVPVLDNWWQTETGHPIAATCVGLGNDTNPPEHSCGIPLPGYQLEVLREDGEKAKAGELGRIVCKLPTPPGFMETLYLNDKLYKEAYFSKYPGYYDSMDAGVMDEKGYVYVMARDDDVINVAGHRISTSALEEVILQHPYVSDAAVVGVPDSLKGQLPLALYVLKPEHGQISEEQIGKELIQQVRNSIGPVAAFKLAVCVPALPRTRSGKTPRKTISDLAQDKSVKIPPTIEDASVYEHIVESLQRIGYAKNSSFK</sequence>
<dbReference type="GO" id="GO:0050218">
    <property type="term" value="F:propionate-CoA ligase activity"/>
    <property type="evidence" value="ECO:0007669"/>
    <property type="project" value="UniProtKB-EC"/>
</dbReference>
<dbReference type="InterPro" id="IPR000873">
    <property type="entry name" value="AMP-dep_synth/lig_dom"/>
</dbReference>
<evidence type="ECO:0000256" key="5">
    <source>
        <dbReference type="ARBA" id="ARBA00029726"/>
    </source>
</evidence>
<dbReference type="Pfam" id="PF16177">
    <property type="entry name" value="ACAS_N"/>
    <property type="match status" value="1"/>
</dbReference>
<comment type="catalytic activity">
    <reaction evidence="1">
        <text>acetate + ATP + CoA = acetyl-CoA + AMP + diphosphate</text>
        <dbReference type="Rhea" id="RHEA:23176"/>
        <dbReference type="ChEBI" id="CHEBI:30089"/>
        <dbReference type="ChEBI" id="CHEBI:30616"/>
        <dbReference type="ChEBI" id="CHEBI:33019"/>
        <dbReference type="ChEBI" id="CHEBI:57287"/>
        <dbReference type="ChEBI" id="CHEBI:57288"/>
        <dbReference type="ChEBI" id="CHEBI:456215"/>
        <dbReference type="EC" id="6.2.1.1"/>
    </reaction>
    <physiologicalReaction direction="left-to-right" evidence="1">
        <dbReference type="Rhea" id="RHEA:23177"/>
    </physiologicalReaction>
</comment>
<evidence type="ECO:0000313" key="13">
    <source>
        <dbReference type="EMBL" id="OXA53057.1"/>
    </source>
</evidence>
<dbReference type="Proteomes" id="UP000198287">
    <property type="component" value="Unassembled WGS sequence"/>
</dbReference>
<name>A0A226E7U2_FOLCA</name>
<dbReference type="Pfam" id="PF13193">
    <property type="entry name" value="AMP-binding_C"/>
    <property type="match status" value="1"/>
</dbReference>
<evidence type="ECO:0000259" key="12">
    <source>
        <dbReference type="Pfam" id="PF16177"/>
    </source>
</evidence>